<dbReference type="SUPFAM" id="SSF54427">
    <property type="entry name" value="NTF2-like"/>
    <property type="match status" value="1"/>
</dbReference>
<dbReference type="InterPro" id="IPR032710">
    <property type="entry name" value="NTF2-like_dom_sf"/>
</dbReference>
<accession>A0A561UCG8</accession>
<dbReference type="Proteomes" id="UP000317940">
    <property type="component" value="Unassembled WGS sequence"/>
</dbReference>
<comment type="caution">
    <text evidence="1">The sequence shown here is derived from an EMBL/GenBank/DDBJ whole genome shotgun (WGS) entry which is preliminary data.</text>
</comment>
<evidence type="ECO:0000313" key="1">
    <source>
        <dbReference type="EMBL" id="TWF97057.1"/>
    </source>
</evidence>
<sequence>MTLHDIDASAVELNKSIVRDLTEKGFNQGDLAGITPYFTADYRVNAPGVPPLPPGAGAFHAAVSLFRRAFPDIHVTIEDISCEGELVYARFTTRGTHTGPLMDIAPTGRPVTVYEMSCHRIVDGKVVESWIGDNVPSILQQVGALTRS</sequence>
<organism evidence="1 2">
    <name type="scientific">Kitasatospora viridis</name>
    <dbReference type="NCBI Taxonomy" id="281105"/>
    <lineage>
        <taxon>Bacteria</taxon>
        <taxon>Bacillati</taxon>
        <taxon>Actinomycetota</taxon>
        <taxon>Actinomycetes</taxon>
        <taxon>Kitasatosporales</taxon>
        <taxon>Streptomycetaceae</taxon>
        <taxon>Kitasatospora</taxon>
    </lineage>
</organism>
<dbReference type="GO" id="GO:0030638">
    <property type="term" value="P:polyketide metabolic process"/>
    <property type="evidence" value="ECO:0007669"/>
    <property type="project" value="InterPro"/>
</dbReference>
<proteinExistence type="predicted"/>
<dbReference type="OrthoDB" id="9182871at2"/>
<protein>
    <submittedName>
        <fullName evidence="1">SnoaL-like polyketide cyclase</fullName>
    </submittedName>
</protein>
<keyword evidence="2" id="KW-1185">Reference proteome</keyword>
<dbReference type="AlphaFoldDB" id="A0A561UCG8"/>
<gene>
    <name evidence="1" type="ORF">FHX73_11832</name>
</gene>
<dbReference type="RefSeq" id="WP_145903330.1">
    <property type="nucleotide sequence ID" value="NZ_BAAAMZ010000043.1"/>
</dbReference>
<dbReference type="InterPro" id="IPR009959">
    <property type="entry name" value="Cyclase_SnoaL-like"/>
</dbReference>
<dbReference type="Gene3D" id="3.10.450.50">
    <property type="match status" value="1"/>
</dbReference>
<dbReference type="EMBL" id="VIWT01000001">
    <property type="protein sequence ID" value="TWF97057.1"/>
    <property type="molecule type" value="Genomic_DNA"/>
</dbReference>
<dbReference type="PANTHER" id="PTHR38436:SF1">
    <property type="entry name" value="ESTER CYCLASE"/>
    <property type="match status" value="1"/>
</dbReference>
<dbReference type="Pfam" id="PF07366">
    <property type="entry name" value="SnoaL"/>
    <property type="match status" value="1"/>
</dbReference>
<name>A0A561UCG8_9ACTN</name>
<dbReference type="PANTHER" id="PTHR38436">
    <property type="entry name" value="POLYKETIDE CYCLASE SNOAL-LIKE DOMAIN"/>
    <property type="match status" value="1"/>
</dbReference>
<reference evidence="1 2" key="1">
    <citation type="submission" date="2019-06" db="EMBL/GenBank/DDBJ databases">
        <title>Sequencing the genomes of 1000 actinobacteria strains.</title>
        <authorList>
            <person name="Klenk H.-P."/>
        </authorList>
    </citation>
    <scope>NUCLEOTIDE SEQUENCE [LARGE SCALE GENOMIC DNA]</scope>
    <source>
        <strain evidence="1 2">DSM 44826</strain>
    </source>
</reference>
<evidence type="ECO:0000313" key="2">
    <source>
        <dbReference type="Proteomes" id="UP000317940"/>
    </source>
</evidence>